<feature type="region of interest" description="Disordered" evidence="7">
    <location>
        <begin position="380"/>
        <end position="424"/>
    </location>
</feature>
<evidence type="ECO:0000259" key="8">
    <source>
        <dbReference type="Pfam" id="PF01385"/>
    </source>
</evidence>
<dbReference type="InterPro" id="IPR021027">
    <property type="entry name" value="Transposase_put_HTH"/>
</dbReference>
<evidence type="ECO:0000259" key="10">
    <source>
        <dbReference type="Pfam" id="PF12323"/>
    </source>
</evidence>
<protein>
    <submittedName>
        <fullName evidence="11">Transposase</fullName>
    </submittedName>
</protein>
<gene>
    <name evidence="11" type="ORF">H4W81_004585</name>
</gene>
<keyword evidence="12" id="KW-1185">Reference proteome</keyword>
<organism evidence="11 12">
    <name type="scientific">Nonomuraea africana</name>
    <dbReference type="NCBI Taxonomy" id="46171"/>
    <lineage>
        <taxon>Bacteria</taxon>
        <taxon>Bacillati</taxon>
        <taxon>Actinomycetota</taxon>
        <taxon>Actinomycetes</taxon>
        <taxon>Streptosporangiales</taxon>
        <taxon>Streptosporangiaceae</taxon>
        <taxon>Nonomuraea</taxon>
    </lineage>
</organism>
<evidence type="ECO:0000256" key="7">
    <source>
        <dbReference type="SAM" id="MobiDB-lite"/>
    </source>
</evidence>
<comment type="caution">
    <text evidence="11">The sequence shown here is derived from an EMBL/GenBank/DDBJ whole genome shotgun (WGS) entry which is preliminary data.</text>
</comment>
<comment type="similarity">
    <text evidence="1">In the C-terminal section; belongs to the transposase 35 family.</text>
</comment>
<reference evidence="11 12" key="1">
    <citation type="submission" date="2020-10" db="EMBL/GenBank/DDBJ databases">
        <title>Sequencing the genomes of 1000 actinobacteria strains.</title>
        <authorList>
            <person name="Klenk H.-P."/>
        </authorList>
    </citation>
    <scope>NUCLEOTIDE SEQUENCE [LARGE SCALE GENOMIC DNA]</scope>
    <source>
        <strain evidence="11 12">DSM 43748</strain>
    </source>
</reference>
<evidence type="ECO:0000256" key="1">
    <source>
        <dbReference type="ARBA" id="ARBA00008761"/>
    </source>
</evidence>
<feature type="region of interest" description="Disordered" evidence="7">
    <location>
        <begin position="436"/>
        <end position="456"/>
    </location>
</feature>
<sequence length="489" mass="54110">MLTGRKYRLDLTEEQAAFAERIGGACRSVWNTGLEQRRTYRRRGAFIGYHEQARQLAQAKGEFEWLAEVPGHCLQQTLIDLDQACARHGTWKVRWKSRARNAPSFRFPEGGKIAIERLNRRWARARLPKLGWVRFRITRSLGGKVKHATVSRDGKHWYVSFLVEDGIAPPERHAHPGSAVGIDRGVAKVVTRSDGLFHHQVFARDREVEHAKKLQRDLARTATGSARRKRAAVRVADLARKVRRRREDFAAKTAHTLATGFELVVFEALATRNMTAGVGPRPDPERPGVFLPNGAASKSGLNRSILDKGWHRIELATRGRARYTGTCVIIVNPAYTSLTCHVCTVVDRKSRESQAVFRCASCGHTEHADVNAAQNILTAGRAEHAQPRPGVRVGARKPRDRVGRKVNRQATAAQGHATASPELAGIPRLQSWGALQDPALGDQGEQDHRDAGDHRSGLQQVVADVVGALEVAQTRGKGQGLRDSGLSRT</sequence>
<evidence type="ECO:0000256" key="3">
    <source>
        <dbReference type="ARBA" id="ARBA00022723"/>
    </source>
</evidence>
<accession>A0ABR9KJ51</accession>
<evidence type="ECO:0000256" key="5">
    <source>
        <dbReference type="ARBA" id="ARBA00023125"/>
    </source>
</evidence>
<evidence type="ECO:0000256" key="6">
    <source>
        <dbReference type="ARBA" id="ARBA00023172"/>
    </source>
</evidence>
<feature type="compositionally biased region" description="Basic residues" evidence="7">
    <location>
        <begin position="394"/>
        <end position="407"/>
    </location>
</feature>
<feature type="compositionally biased region" description="Basic and acidic residues" evidence="7">
    <location>
        <begin position="445"/>
        <end position="456"/>
    </location>
</feature>
<dbReference type="Proteomes" id="UP000661607">
    <property type="component" value="Unassembled WGS sequence"/>
</dbReference>
<proteinExistence type="inferred from homology"/>
<dbReference type="RefSeq" id="WP_318781893.1">
    <property type="nucleotide sequence ID" value="NZ_BAAASY010000011.1"/>
</dbReference>
<name>A0ABR9KJ51_9ACTN</name>
<dbReference type="InterPro" id="IPR010095">
    <property type="entry name" value="Cas12f1-like_TNB"/>
</dbReference>
<dbReference type="Pfam" id="PF12323">
    <property type="entry name" value="HTH_OrfB_IS605"/>
    <property type="match status" value="1"/>
</dbReference>
<evidence type="ECO:0000313" key="12">
    <source>
        <dbReference type="Proteomes" id="UP000661607"/>
    </source>
</evidence>
<keyword evidence="2" id="KW-0815">Transposition</keyword>
<dbReference type="NCBIfam" id="NF040570">
    <property type="entry name" value="guided_TnpB"/>
    <property type="match status" value="1"/>
</dbReference>
<feature type="domain" description="Cas12f1-like TNB" evidence="9">
    <location>
        <begin position="310"/>
        <end position="376"/>
    </location>
</feature>
<feature type="domain" description="Probable transposase IS891/IS1136/IS1341" evidence="8">
    <location>
        <begin position="168"/>
        <end position="275"/>
    </location>
</feature>
<evidence type="ECO:0000259" key="9">
    <source>
        <dbReference type="Pfam" id="PF07282"/>
    </source>
</evidence>
<evidence type="ECO:0000256" key="2">
    <source>
        <dbReference type="ARBA" id="ARBA00022578"/>
    </source>
</evidence>
<feature type="domain" description="Transposase putative helix-turn-helix" evidence="10">
    <location>
        <begin position="1"/>
        <end position="43"/>
    </location>
</feature>
<keyword evidence="6" id="KW-0233">DNA recombination</keyword>
<dbReference type="Pfam" id="PF07282">
    <property type="entry name" value="Cas12f1-like_TNB"/>
    <property type="match status" value="1"/>
</dbReference>
<keyword evidence="5" id="KW-0238">DNA-binding</keyword>
<dbReference type="Pfam" id="PF01385">
    <property type="entry name" value="OrfB_IS605"/>
    <property type="match status" value="1"/>
</dbReference>
<evidence type="ECO:0000313" key="11">
    <source>
        <dbReference type="EMBL" id="MBE1561806.1"/>
    </source>
</evidence>
<evidence type="ECO:0000256" key="4">
    <source>
        <dbReference type="ARBA" id="ARBA00022833"/>
    </source>
</evidence>
<keyword evidence="3" id="KW-0479">Metal-binding</keyword>
<dbReference type="InterPro" id="IPR001959">
    <property type="entry name" value="Transposase"/>
</dbReference>
<dbReference type="EMBL" id="JADBEF010000001">
    <property type="protein sequence ID" value="MBE1561806.1"/>
    <property type="molecule type" value="Genomic_DNA"/>
</dbReference>
<keyword evidence="4" id="KW-0862">Zinc</keyword>